<proteinExistence type="predicted"/>
<evidence type="ECO:0000256" key="1">
    <source>
        <dbReference type="SAM" id="MobiDB-lite"/>
    </source>
</evidence>
<organism evidence="2 3">
    <name type="scientific">Knipowitschia caucasica</name>
    <name type="common">Caucasian dwarf goby</name>
    <name type="synonym">Pomatoschistus caucasicus</name>
    <dbReference type="NCBI Taxonomy" id="637954"/>
    <lineage>
        <taxon>Eukaryota</taxon>
        <taxon>Metazoa</taxon>
        <taxon>Chordata</taxon>
        <taxon>Craniata</taxon>
        <taxon>Vertebrata</taxon>
        <taxon>Euteleostomi</taxon>
        <taxon>Actinopterygii</taxon>
        <taxon>Neopterygii</taxon>
        <taxon>Teleostei</taxon>
        <taxon>Neoteleostei</taxon>
        <taxon>Acanthomorphata</taxon>
        <taxon>Gobiaria</taxon>
        <taxon>Gobiiformes</taxon>
        <taxon>Gobioidei</taxon>
        <taxon>Gobiidae</taxon>
        <taxon>Gobiinae</taxon>
        <taxon>Knipowitschia</taxon>
    </lineage>
</organism>
<gene>
    <name evidence="2" type="ORF">KC01_LOCUS356</name>
</gene>
<dbReference type="EMBL" id="OZ035823">
    <property type="protein sequence ID" value="CAL1567557.1"/>
    <property type="molecule type" value="Genomic_DNA"/>
</dbReference>
<dbReference type="Proteomes" id="UP001497482">
    <property type="component" value="Chromosome 1"/>
</dbReference>
<protein>
    <submittedName>
        <fullName evidence="2">Uncharacterized protein</fullName>
    </submittedName>
</protein>
<accession>A0AAV2IQW8</accession>
<sequence length="89" mass="10076">MSQPQGEAVDREQCQRAGYNHFSSWAAGFGRRRSRRRGPRWDPRTLPGPVWGPLPAAATDPRSANFTFYGIYIYKQERGICSDRTSLGT</sequence>
<dbReference type="AlphaFoldDB" id="A0AAV2IQW8"/>
<feature type="region of interest" description="Disordered" evidence="1">
    <location>
        <begin position="29"/>
        <end position="56"/>
    </location>
</feature>
<name>A0AAV2IQW8_KNICA</name>
<reference evidence="2 3" key="1">
    <citation type="submission" date="2024-04" db="EMBL/GenBank/DDBJ databases">
        <authorList>
            <person name="Waldvogel A.-M."/>
            <person name="Schoenle A."/>
        </authorList>
    </citation>
    <scope>NUCLEOTIDE SEQUENCE [LARGE SCALE GENOMIC DNA]</scope>
</reference>
<evidence type="ECO:0000313" key="3">
    <source>
        <dbReference type="Proteomes" id="UP001497482"/>
    </source>
</evidence>
<keyword evidence="3" id="KW-1185">Reference proteome</keyword>
<evidence type="ECO:0000313" key="2">
    <source>
        <dbReference type="EMBL" id="CAL1567557.1"/>
    </source>
</evidence>